<proteinExistence type="predicted"/>
<dbReference type="EMBL" id="AAMD01000276">
    <property type="protein sequence ID" value="EAU62089.1"/>
    <property type="molecule type" value="Genomic_DNA"/>
</dbReference>
<protein>
    <submittedName>
        <fullName evidence="1">Uncharacterized protein</fullName>
    </submittedName>
</protein>
<dbReference type="Proteomes" id="UP000032702">
    <property type="component" value="Unassembled WGS sequence"/>
</dbReference>
<accession>Q08NM8</accession>
<dbReference type="AlphaFoldDB" id="Q08NM8"/>
<reference evidence="1 2" key="1">
    <citation type="submission" date="2006-04" db="EMBL/GenBank/DDBJ databases">
        <authorList>
            <person name="Nierman W.C."/>
        </authorList>
    </citation>
    <scope>NUCLEOTIDE SEQUENCE [LARGE SCALE GENOMIC DNA]</scope>
    <source>
        <strain evidence="1 2">DW4/3-1</strain>
    </source>
</reference>
<name>Q08NM8_STIAD</name>
<sequence length="313" mass="33789">MQHGIADAQRHRRKQSLAGQLVDGLHHLLCRCPSLEIVAVEDLRGQSAIDHASELPHQVANVLHPEGKPLATGWGVNVGGITGQKAPAAAHRRGDSMRGAEGGEYARIGNAQMPRASLVEQALYRFEAELLTLGERPAEPDLSARQGDHHENSSGRHVIVSIFAIEFALHLALGERERPREFRANEIDPQQLADRAVSPIGADQPVGLVRQLGPARAFGVHPDRFLSGDDLGDADWPLDAAAQLLQCRLEQPAGAVLAEHQGAVHHVERQADRPLAAGVVAQRARAVAMLFGLGQHAQLVQNVEHGRPQQDCP</sequence>
<evidence type="ECO:0000313" key="2">
    <source>
        <dbReference type="Proteomes" id="UP000032702"/>
    </source>
</evidence>
<evidence type="ECO:0000313" key="1">
    <source>
        <dbReference type="EMBL" id="EAU62089.1"/>
    </source>
</evidence>
<gene>
    <name evidence="1" type="ORF">STIAU_7294</name>
</gene>
<organism evidence="1 2">
    <name type="scientific">Stigmatella aurantiaca (strain DW4/3-1)</name>
    <dbReference type="NCBI Taxonomy" id="378806"/>
    <lineage>
        <taxon>Bacteria</taxon>
        <taxon>Pseudomonadati</taxon>
        <taxon>Myxococcota</taxon>
        <taxon>Myxococcia</taxon>
        <taxon>Myxococcales</taxon>
        <taxon>Cystobacterineae</taxon>
        <taxon>Archangiaceae</taxon>
        <taxon>Stigmatella</taxon>
    </lineage>
</organism>
<comment type="caution">
    <text evidence="1">The sequence shown here is derived from an EMBL/GenBank/DDBJ whole genome shotgun (WGS) entry which is preliminary data.</text>
</comment>